<keyword evidence="1" id="KW-1133">Transmembrane helix</keyword>
<keyword evidence="1" id="KW-0812">Transmembrane</keyword>
<evidence type="ECO:0000256" key="1">
    <source>
        <dbReference type="SAM" id="Phobius"/>
    </source>
</evidence>
<sequence length="87" mass="10095">MRSRLAAITSLRYARTFGNAPNRVRPVEVSNGCDVWQCSREISGFVAIAVMFAVPMWLLVLWGSQRGRQRDEVWQWALRLTEERRGQ</sequence>
<keyword evidence="1" id="KW-0472">Membrane</keyword>
<organism evidence="2">
    <name type="scientific">Trypanosoma vivax (strain Y486)</name>
    <dbReference type="NCBI Taxonomy" id="1055687"/>
    <lineage>
        <taxon>Eukaryota</taxon>
        <taxon>Discoba</taxon>
        <taxon>Euglenozoa</taxon>
        <taxon>Kinetoplastea</taxon>
        <taxon>Metakinetoplastina</taxon>
        <taxon>Trypanosomatida</taxon>
        <taxon>Trypanosomatidae</taxon>
        <taxon>Trypanosoma</taxon>
        <taxon>Duttonella</taxon>
    </lineage>
</organism>
<accession>G0U0F9</accession>
<dbReference type="VEuPathDB" id="TriTrypDB:TvY486_0801660"/>
<reference evidence="2" key="1">
    <citation type="journal article" date="2012" name="Proc. Natl. Acad. Sci. U.S.A.">
        <title>Antigenic diversity is generated by distinct evolutionary mechanisms in African trypanosome species.</title>
        <authorList>
            <person name="Jackson A.P."/>
            <person name="Berry A."/>
            <person name="Aslett M."/>
            <person name="Allison H.C."/>
            <person name="Burton P."/>
            <person name="Vavrova-Anderson J."/>
            <person name="Brown R."/>
            <person name="Browne H."/>
            <person name="Corton N."/>
            <person name="Hauser H."/>
            <person name="Gamble J."/>
            <person name="Gilderthorp R."/>
            <person name="Marcello L."/>
            <person name="McQuillan J."/>
            <person name="Otto T.D."/>
            <person name="Quail M.A."/>
            <person name="Sanders M.J."/>
            <person name="van Tonder A."/>
            <person name="Ginger M.L."/>
            <person name="Field M.C."/>
            <person name="Barry J.D."/>
            <person name="Hertz-Fowler C."/>
            <person name="Berriman M."/>
        </authorList>
    </citation>
    <scope>NUCLEOTIDE SEQUENCE</scope>
    <source>
        <strain evidence="2">Y486</strain>
    </source>
</reference>
<dbReference type="AlphaFoldDB" id="G0U0F9"/>
<feature type="transmembrane region" description="Helical" evidence="1">
    <location>
        <begin position="42"/>
        <end position="62"/>
    </location>
</feature>
<evidence type="ECO:0000313" key="2">
    <source>
        <dbReference type="EMBL" id="CCC49557.1"/>
    </source>
</evidence>
<name>G0U0F9_TRYVY</name>
<gene>
    <name evidence="2" type="ORF">TVY486_0801660</name>
</gene>
<dbReference type="EMBL" id="HE573024">
    <property type="protein sequence ID" value="CCC49557.1"/>
    <property type="molecule type" value="Genomic_DNA"/>
</dbReference>
<proteinExistence type="predicted"/>
<protein>
    <submittedName>
        <fullName evidence="2">Uncharacterized protein</fullName>
    </submittedName>
</protein>